<dbReference type="EMBL" id="CALNXI010000737">
    <property type="protein sequence ID" value="CAH3042344.1"/>
    <property type="molecule type" value="Genomic_DNA"/>
</dbReference>
<reference evidence="4 5" key="1">
    <citation type="submission" date="2022-05" db="EMBL/GenBank/DDBJ databases">
        <authorList>
            <consortium name="Genoscope - CEA"/>
            <person name="William W."/>
        </authorList>
    </citation>
    <scope>NUCLEOTIDE SEQUENCE [LARGE SCALE GENOMIC DNA]</scope>
</reference>
<feature type="non-terminal residue" evidence="4">
    <location>
        <position position="1"/>
    </location>
</feature>
<dbReference type="InterPro" id="IPR018849">
    <property type="entry name" value="Urb2/Npa2_C"/>
</dbReference>
<dbReference type="Pfam" id="PF10441">
    <property type="entry name" value="Urb2"/>
    <property type="match status" value="1"/>
</dbReference>
<sequence length="1636" mass="186444">SFTGIYSKLKDPSVPRDEKLFSARLAWDSTNYVIPNKQQVLLDWIIQEIFNESKKGAKYTDYKEYTCLWKLLLHALQSQQLVSQAKIPVTLKPQLVQVFTDTFLCQETVWEESFVGVVTSCCFTVLSNTQLASCLLSKFEGYVTFLSALLSSFEPICCDSLKVVHHLVEVCLENYLLVQRRQANQRKVFAAMCQQLFEPLAILRHKLKVHEVEFQGELGDEQLKKERHICELVEIALSKSLFHRDHLAEYQQALKGVREERQTESEEPSKKKARISSYPKLFFDKLWEMSLDSVSAVNTVRAMKDVRRKALVELLPFLFKEFIASSRKMNKSTSSAEFDFFTEMCEITGVLNGRCQSSVCALLHQMLECVLWQDVYQVANDNSNGSVQFLWLEKLVEVLIHEAELCDAVFRCLDVFLKLNHSLLEPRLEIIWKMLWKPEEYGAQHSLISSLITTYVKLRQFDKLVVAILTSLRTLESSSFGLTPPFKERFTKAIQGLPFSQITCIWNIFLEEIKENYIKQLESLSEQVLATKKNKRKSSPHFLIIYRKLEYVISIFNTFVTNIGFGGIGEELKTKPSVLSIETFLRQTTKEVLEPMVRLVSKGISRAEKESAFFSVLLLQYSLGELELFLNKFNLIKEDAEQTKLLPPLVWSDKCSDFVPTKAQATVSDEGKPGRLSYLKTALCVQNIRYVLFKKTETDEELSERRRLVSCVCSNVAADVLCKGTWDREVLSINKENAPVALWELFSRHAVVILPLCTADQQQNLAHLLVRSITQETQATRQEKPGYIAMSDVSMEMIQSTAFHEMLPMQTTTVCALWSQLKQAIDSKCTSKGLGKRLLKALSDIVAIVDISTAENKLQGRNFEENSDDDAPVEEDESYGGDEMEEEEGEEVNDGANDDDSFDEDNVDEEKVKETGEIQGQTVGNLKDFYALGCELTDISGSVLLAEDSVVNVSAAESNRILKVLGYLPLDWLSDCNHARCLTALFTCDILFTSAVLKEYSSDLLKTLLWSRQVLKALFDGCVRRRRFIAHHVIDFESLLHWFFGSATKLWRKFLEETNTQSVMYDMLSVTRGLVYSTVKYLFRAPSGTFYIGQTTIQKIQGDLRGFSTEVRQCSKHSLKSSLSSFFPVFVTVEGILAVCEEAITNKTSSSKTIKISSDIVIKLGPDLLELMGMIVRMSQRKKKRKSEPKFGQESESNWHHILLQFPVLIDSLASLLHIYSVSEQSRKLMLVNERYKLCQWQEVFDVMLTVVIQRVFEKDISSFPLFDKDGSRFSCLRFLKVVCQSCTKLHLKLPGDFHTRLLASTLHFLKTLQQERDHSTDTPTKGTLGKVKTFLREESRGPESEDIFEEGYRLVVSLLEGCDPVLLSELLEGSCSEITKQNITDDSLDRLFVTLNVWLRLLNGPFAKNKKEELRPKLPKVLFALQFLLQELTADDRIFHIATDIMVKILSLGKGMVLPHNALLVLHSGLMTKNSPGSNGFSQLFESQYSLLSTLLFQHSEAVYGAVHVFITCVRNLLSSLLQICGENGETERAKDDSQANRTKVKTNELIQSAQRMSRWVQSSNWISKRKCIFTKYTPFFIKNDSLTPGVYCLLDMCGEHELSLMHAVLDKGSRELFHSLHADYTKYHKFKGKV</sequence>
<gene>
    <name evidence="4" type="ORF">PEVE_00040425</name>
</gene>
<evidence type="ECO:0000256" key="1">
    <source>
        <dbReference type="SAM" id="Coils"/>
    </source>
</evidence>
<evidence type="ECO:0000313" key="4">
    <source>
        <dbReference type="EMBL" id="CAH3042344.1"/>
    </source>
</evidence>
<keyword evidence="5" id="KW-1185">Reference proteome</keyword>
<dbReference type="PANTHER" id="PTHR15682:SF2">
    <property type="entry name" value="UNHEALTHY RIBOSOME BIOGENESIS PROTEIN 2 HOMOLOG"/>
    <property type="match status" value="1"/>
</dbReference>
<dbReference type="PANTHER" id="PTHR15682">
    <property type="entry name" value="UNHEALTHY RIBOSOME BIOGENESIS PROTEIN 2 HOMOLOG"/>
    <property type="match status" value="1"/>
</dbReference>
<evidence type="ECO:0000256" key="2">
    <source>
        <dbReference type="SAM" id="MobiDB-lite"/>
    </source>
</evidence>
<feature type="compositionally biased region" description="Acidic residues" evidence="2">
    <location>
        <begin position="865"/>
        <end position="908"/>
    </location>
</feature>
<dbReference type="InterPro" id="IPR052609">
    <property type="entry name" value="Ribosome_Biogenesis_Reg"/>
</dbReference>
<feature type="coiled-coil region" evidence="1">
    <location>
        <begin position="507"/>
        <end position="534"/>
    </location>
</feature>
<protein>
    <recommendedName>
        <fullName evidence="3">Nucleolar 27S pre-rRNA processing Urb2/Npa2 C-terminal domain-containing protein</fullName>
    </recommendedName>
</protein>
<keyword evidence="1" id="KW-0175">Coiled coil</keyword>
<dbReference type="Proteomes" id="UP001159427">
    <property type="component" value="Unassembled WGS sequence"/>
</dbReference>
<proteinExistence type="predicted"/>
<evidence type="ECO:0000313" key="5">
    <source>
        <dbReference type="Proteomes" id="UP001159427"/>
    </source>
</evidence>
<feature type="domain" description="Nucleolar 27S pre-rRNA processing Urb2/Npa2 C-terminal" evidence="3">
    <location>
        <begin position="1586"/>
        <end position="1635"/>
    </location>
</feature>
<comment type="caution">
    <text evidence="4">The sequence shown here is derived from an EMBL/GenBank/DDBJ whole genome shotgun (WGS) entry which is preliminary data.</text>
</comment>
<organism evidence="4 5">
    <name type="scientific">Porites evermanni</name>
    <dbReference type="NCBI Taxonomy" id="104178"/>
    <lineage>
        <taxon>Eukaryota</taxon>
        <taxon>Metazoa</taxon>
        <taxon>Cnidaria</taxon>
        <taxon>Anthozoa</taxon>
        <taxon>Hexacorallia</taxon>
        <taxon>Scleractinia</taxon>
        <taxon>Fungiina</taxon>
        <taxon>Poritidae</taxon>
        <taxon>Porites</taxon>
    </lineage>
</organism>
<accession>A0ABN8N6Q2</accession>
<feature type="region of interest" description="Disordered" evidence="2">
    <location>
        <begin position="859"/>
        <end position="915"/>
    </location>
</feature>
<evidence type="ECO:0000259" key="3">
    <source>
        <dbReference type="Pfam" id="PF10441"/>
    </source>
</evidence>
<name>A0ABN8N6Q2_9CNID</name>